<keyword evidence="2 5" id="KW-0812">Transmembrane</keyword>
<feature type="transmembrane region" description="Helical" evidence="5">
    <location>
        <begin position="374"/>
        <end position="390"/>
    </location>
</feature>
<keyword evidence="8" id="KW-1185">Reference proteome</keyword>
<accession>A0ABU1RNI6</accession>
<keyword evidence="3 5" id="KW-1133">Transmembrane helix</keyword>
<organism evidence="7 8">
    <name type="scientific">Pseudoxanthomonas sacheonensis</name>
    <dbReference type="NCBI Taxonomy" id="443615"/>
    <lineage>
        <taxon>Bacteria</taxon>
        <taxon>Pseudomonadati</taxon>
        <taxon>Pseudomonadota</taxon>
        <taxon>Gammaproteobacteria</taxon>
        <taxon>Lysobacterales</taxon>
        <taxon>Lysobacteraceae</taxon>
        <taxon>Pseudoxanthomonas</taxon>
    </lineage>
</organism>
<feature type="transmembrane region" description="Helical" evidence="5">
    <location>
        <begin position="411"/>
        <end position="430"/>
    </location>
</feature>
<feature type="transmembrane region" description="Helical" evidence="5">
    <location>
        <begin position="291"/>
        <end position="314"/>
    </location>
</feature>
<dbReference type="EMBL" id="JAVDTT010000001">
    <property type="protein sequence ID" value="MDR6840325.1"/>
    <property type="molecule type" value="Genomic_DNA"/>
</dbReference>
<feature type="transmembrane region" description="Helical" evidence="5">
    <location>
        <begin position="107"/>
        <end position="124"/>
    </location>
</feature>
<proteinExistence type="predicted"/>
<dbReference type="Proteomes" id="UP001254759">
    <property type="component" value="Unassembled WGS sequence"/>
</dbReference>
<comment type="subcellular location">
    <subcellularLocation>
        <location evidence="1">Membrane</location>
        <topology evidence="1">Multi-pass membrane protein</topology>
    </subcellularLocation>
</comment>
<evidence type="ECO:0000256" key="1">
    <source>
        <dbReference type="ARBA" id="ARBA00004141"/>
    </source>
</evidence>
<comment type="caution">
    <text evidence="7">The sequence shown here is derived from an EMBL/GenBank/DDBJ whole genome shotgun (WGS) entry which is preliminary data.</text>
</comment>
<feature type="transmembrane region" description="Helical" evidence="5">
    <location>
        <begin position="30"/>
        <end position="46"/>
    </location>
</feature>
<dbReference type="InterPro" id="IPR007016">
    <property type="entry name" value="O-antigen_ligase-rel_domated"/>
</dbReference>
<feature type="transmembrane region" description="Helical" evidence="5">
    <location>
        <begin position="221"/>
        <end position="238"/>
    </location>
</feature>
<dbReference type="PANTHER" id="PTHR37422:SF13">
    <property type="entry name" value="LIPOPOLYSACCHARIDE BIOSYNTHESIS PROTEIN PA4999-RELATED"/>
    <property type="match status" value="1"/>
</dbReference>
<protein>
    <recommendedName>
        <fullName evidence="6">O-antigen ligase-related domain-containing protein</fullName>
    </recommendedName>
</protein>
<feature type="domain" description="O-antigen ligase-related" evidence="6">
    <location>
        <begin position="189"/>
        <end position="307"/>
    </location>
</feature>
<dbReference type="InterPro" id="IPR051533">
    <property type="entry name" value="WaaL-like"/>
</dbReference>
<feature type="transmembrane region" description="Helical" evidence="5">
    <location>
        <begin position="77"/>
        <end position="95"/>
    </location>
</feature>
<evidence type="ECO:0000256" key="3">
    <source>
        <dbReference type="ARBA" id="ARBA00022989"/>
    </source>
</evidence>
<evidence type="ECO:0000256" key="2">
    <source>
        <dbReference type="ARBA" id="ARBA00022692"/>
    </source>
</evidence>
<dbReference type="Pfam" id="PF04932">
    <property type="entry name" value="Wzy_C"/>
    <property type="match status" value="1"/>
</dbReference>
<dbReference type="RefSeq" id="WP_310090170.1">
    <property type="nucleotide sequence ID" value="NZ_JAVDTT010000001.1"/>
</dbReference>
<evidence type="ECO:0000313" key="8">
    <source>
        <dbReference type="Proteomes" id="UP001254759"/>
    </source>
</evidence>
<evidence type="ECO:0000313" key="7">
    <source>
        <dbReference type="EMBL" id="MDR6840325.1"/>
    </source>
</evidence>
<gene>
    <name evidence="7" type="ORF">J2W94_000589</name>
</gene>
<feature type="transmembrane region" description="Helical" evidence="5">
    <location>
        <begin position="156"/>
        <end position="179"/>
    </location>
</feature>
<evidence type="ECO:0000259" key="6">
    <source>
        <dbReference type="Pfam" id="PF04932"/>
    </source>
</evidence>
<evidence type="ECO:0000256" key="4">
    <source>
        <dbReference type="ARBA" id="ARBA00023136"/>
    </source>
</evidence>
<feature type="transmembrane region" description="Helical" evidence="5">
    <location>
        <begin position="55"/>
        <end position="71"/>
    </location>
</feature>
<name>A0ABU1RNI6_9GAMM</name>
<dbReference type="PANTHER" id="PTHR37422">
    <property type="entry name" value="TEICHURONIC ACID BIOSYNTHESIS PROTEIN TUAE"/>
    <property type="match status" value="1"/>
</dbReference>
<feature type="transmembrane region" description="Helical" evidence="5">
    <location>
        <begin position="349"/>
        <end position="368"/>
    </location>
</feature>
<keyword evidence="4 5" id="KW-0472">Membrane</keyword>
<feature type="transmembrane region" description="Helical" evidence="5">
    <location>
        <begin position="191"/>
        <end position="215"/>
    </location>
</feature>
<reference evidence="7 8" key="1">
    <citation type="submission" date="2023-07" db="EMBL/GenBank/DDBJ databases">
        <title>Sorghum-associated microbial communities from plants grown in Nebraska, USA.</title>
        <authorList>
            <person name="Schachtman D."/>
        </authorList>
    </citation>
    <scope>NUCLEOTIDE SEQUENCE [LARGE SCALE GENOMIC DNA]</scope>
    <source>
        <strain evidence="7 8">BE107</strain>
    </source>
</reference>
<sequence length="431" mass="47410">MFFFMMVYLVLVIIRPQDYPAVVDSPGPPWQPIALILAAVFWLFSARKSFAAPQYLLLPVFLLVAMISKVVNGWTGGALFVFALFAPVILAFMLLSNAADTRNRMRITMAVFAACGAVLAVHGIEQSVTGIGWTGVEMSQETRIQYVGIFNDPNDLGMLFVMCLPMAFYLGSRGGLLGLRRLFWWTGAGLLVYGIFLTNSRGTLLAMVAILGVYVWQKRGLMTAGVLAVGALVGLMAMPSRMQELDSSEASAAGRIDSWYEGIQMFISDPLFGVGAGGYTDVNPLTAHNSFVLVLAEMGIIGFTIWLAIAGYSFRMTLSVLKRGDEVMDDVPAEVPDDEVVAGWRDDRALTLTLLLSLVGYFVSAFFLSRSYVIILYLLVALIVANYVRLRETYSSLPVFSLDKDLVRWPVYAVLWVIGLYIMVKVLLATV</sequence>
<evidence type="ECO:0000256" key="5">
    <source>
        <dbReference type="SAM" id="Phobius"/>
    </source>
</evidence>